<dbReference type="InterPro" id="IPR005046">
    <property type="entry name" value="DUF285"/>
</dbReference>
<feature type="transmembrane region" description="Helical" evidence="1">
    <location>
        <begin position="24"/>
        <end position="42"/>
    </location>
</feature>
<evidence type="ECO:0000313" key="2">
    <source>
        <dbReference type="EMBL" id="WGK70220.1"/>
    </source>
</evidence>
<dbReference type="Gene3D" id="2.60.40.4270">
    <property type="entry name" value="Listeria-Bacteroides repeat domain"/>
    <property type="match status" value="1"/>
</dbReference>
<evidence type="ECO:0000256" key="1">
    <source>
        <dbReference type="SAM" id="Phobius"/>
    </source>
</evidence>
<dbReference type="RefSeq" id="WP_326928428.1">
    <property type="nucleotide sequence ID" value="NZ_CP123443.1"/>
</dbReference>
<dbReference type="Proteomes" id="UP001228690">
    <property type="component" value="Chromosome"/>
</dbReference>
<organism evidence="2 3">
    <name type="scientific">Candidatus Haliotispira prima</name>
    <dbReference type="NCBI Taxonomy" id="3034016"/>
    <lineage>
        <taxon>Bacteria</taxon>
        <taxon>Pseudomonadati</taxon>
        <taxon>Spirochaetota</taxon>
        <taxon>Spirochaetia</taxon>
        <taxon>Spirochaetales</taxon>
        <taxon>Spirochaetaceae</taxon>
        <taxon>Candidatus Haliotispira</taxon>
    </lineage>
</organism>
<dbReference type="EMBL" id="CP123443">
    <property type="protein sequence ID" value="WGK70220.1"/>
    <property type="molecule type" value="Genomic_DNA"/>
</dbReference>
<sequence>MKKPDPILTAVPALLNKRINKRRLAPFFCFFSILCVHLFLAACLDLGTSPSTTKYTLNFETDGGSPVPSLEVTGGTVLGQTTITAPTKSASGSTTYYFGDWYTVDAATGHTGKTKYDYAKPVTGSMTLYARWYTVQPADSTTLKTLFTGSDLNHIDVRKITDMNRLFQNKAFSGDISGWDVSGVTDMHGMFNAATALNSPIGDWDVSKVIDMQSMFDNASVFNQPIGDWDVSSVTNMSYMFNSASKFNQPIGSWDVSEVTNMQTMFSEAKAFNQDISGWTVTQVTNYSYIFNHDVPIDDAHRPSKFR</sequence>
<keyword evidence="3" id="KW-1185">Reference proteome</keyword>
<evidence type="ECO:0000313" key="3">
    <source>
        <dbReference type="Proteomes" id="UP001228690"/>
    </source>
</evidence>
<dbReference type="Pfam" id="PF03382">
    <property type="entry name" value="DUF285"/>
    <property type="match status" value="1"/>
</dbReference>
<keyword evidence="1" id="KW-0472">Membrane</keyword>
<protein>
    <submittedName>
        <fullName evidence="2">BspA family leucine-rich repeat surface protein</fullName>
    </submittedName>
</protein>
<dbReference type="InterPro" id="IPR011889">
    <property type="entry name" value="Liste_lipo_26"/>
</dbReference>
<name>A0ABY8MJL6_9SPIO</name>
<reference evidence="2 3" key="1">
    <citation type="submission" date="2023-04" db="EMBL/GenBank/DDBJ databases">
        <title>Spirochaete genome identified in red abalone sample constitutes a novel genus.</title>
        <authorList>
            <person name="Sharma S.P."/>
            <person name="Purcell C.M."/>
            <person name="Hyde J.R."/>
            <person name="Severin A.J."/>
        </authorList>
    </citation>
    <scope>NUCLEOTIDE SEQUENCE [LARGE SCALE GENOMIC DNA]</scope>
    <source>
        <strain evidence="2 3">SP-2023</strain>
    </source>
</reference>
<accession>A0ABY8MJL6</accession>
<dbReference type="NCBIfam" id="TIGR02167">
    <property type="entry name" value="Liste_lipo_26"/>
    <property type="match status" value="3"/>
</dbReference>
<keyword evidence="1" id="KW-1133">Transmembrane helix</keyword>
<proteinExistence type="predicted"/>
<gene>
    <name evidence="2" type="ORF">P0082_05000</name>
</gene>
<dbReference type="InterPro" id="IPR042229">
    <property type="entry name" value="Listeria/Bacterioides_rpt_sf"/>
</dbReference>
<keyword evidence="1" id="KW-0812">Transmembrane</keyword>